<proteinExistence type="predicted"/>
<reference evidence="1 2" key="1">
    <citation type="journal article" date="2023" name="Nucleic Acids Res.">
        <title>The hologenome of Daphnia magna reveals possible DNA methylation and microbiome-mediated evolution of the host genome.</title>
        <authorList>
            <person name="Chaturvedi A."/>
            <person name="Li X."/>
            <person name="Dhandapani V."/>
            <person name="Marshall H."/>
            <person name="Kissane S."/>
            <person name="Cuenca-Cambronero M."/>
            <person name="Asole G."/>
            <person name="Calvet F."/>
            <person name="Ruiz-Romero M."/>
            <person name="Marangio P."/>
            <person name="Guigo R."/>
            <person name="Rago D."/>
            <person name="Mirbahai L."/>
            <person name="Eastwood N."/>
            <person name="Colbourne J.K."/>
            <person name="Zhou J."/>
            <person name="Mallon E."/>
            <person name="Orsini L."/>
        </authorList>
    </citation>
    <scope>NUCLEOTIDE SEQUENCE [LARGE SCALE GENOMIC DNA]</scope>
    <source>
        <strain evidence="1">LRV0_1</strain>
    </source>
</reference>
<sequence>MKEREWWDDEGRRRGDIQVEENIFQKRQNQRLSKQQWELNKVLWKESRSGRRMRGCNIIGVQDGL</sequence>
<organism evidence="1 2">
    <name type="scientific">Daphnia magna</name>
    <dbReference type="NCBI Taxonomy" id="35525"/>
    <lineage>
        <taxon>Eukaryota</taxon>
        <taxon>Metazoa</taxon>
        <taxon>Ecdysozoa</taxon>
        <taxon>Arthropoda</taxon>
        <taxon>Crustacea</taxon>
        <taxon>Branchiopoda</taxon>
        <taxon>Diplostraca</taxon>
        <taxon>Cladocera</taxon>
        <taxon>Anomopoda</taxon>
        <taxon>Daphniidae</taxon>
        <taxon>Daphnia</taxon>
    </lineage>
</organism>
<comment type="caution">
    <text evidence="1">The sequence shown here is derived from an EMBL/GenBank/DDBJ whole genome shotgun (WGS) entry which is preliminary data.</text>
</comment>
<accession>A0ABR0A465</accession>
<dbReference type="EMBL" id="JAOYFB010000036">
    <property type="protein sequence ID" value="KAK4019933.1"/>
    <property type="molecule type" value="Genomic_DNA"/>
</dbReference>
<protein>
    <submittedName>
        <fullName evidence="1">Uncharacterized protein</fullName>
    </submittedName>
</protein>
<gene>
    <name evidence="1" type="ORF">OUZ56_001932</name>
</gene>
<evidence type="ECO:0000313" key="2">
    <source>
        <dbReference type="Proteomes" id="UP001234178"/>
    </source>
</evidence>
<dbReference type="Proteomes" id="UP001234178">
    <property type="component" value="Unassembled WGS sequence"/>
</dbReference>
<name>A0ABR0A465_9CRUS</name>
<evidence type="ECO:0000313" key="1">
    <source>
        <dbReference type="EMBL" id="KAK4019933.1"/>
    </source>
</evidence>
<keyword evidence="2" id="KW-1185">Reference proteome</keyword>